<evidence type="ECO:0000313" key="1">
    <source>
        <dbReference type="EMBL" id="KAF6094993.1"/>
    </source>
</evidence>
<gene>
    <name evidence="1" type="ORF">HJG60_012028</name>
</gene>
<name>A0A833ZLN6_9CHIR</name>
<evidence type="ECO:0000313" key="2">
    <source>
        <dbReference type="Proteomes" id="UP000664940"/>
    </source>
</evidence>
<dbReference type="EMBL" id="JABVXQ010000008">
    <property type="protein sequence ID" value="KAF6094993.1"/>
    <property type="molecule type" value="Genomic_DNA"/>
</dbReference>
<protein>
    <submittedName>
        <fullName evidence="1">Uncharacterized protein</fullName>
    </submittedName>
</protein>
<comment type="caution">
    <text evidence="1">The sequence shown here is derived from an EMBL/GenBank/DDBJ whole genome shotgun (WGS) entry which is preliminary data.</text>
</comment>
<organism evidence="1 2">
    <name type="scientific">Phyllostomus discolor</name>
    <name type="common">pale spear-nosed bat</name>
    <dbReference type="NCBI Taxonomy" id="89673"/>
    <lineage>
        <taxon>Eukaryota</taxon>
        <taxon>Metazoa</taxon>
        <taxon>Chordata</taxon>
        <taxon>Craniata</taxon>
        <taxon>Vertebrata</taxon>
        <taxon>Euteleostomi</taxon>
        <taxon>Mammalia</taxon>
        <taxon>Eutheria</taxon>
        <taxon>Laurasiatheria</taxon>
        <taxon>Chiroptera</taxon>
        <taxon>Yangochiroptera</taxon>
        <taxon>Phyllostomidae</taxon>
        <taxon>Phyllostominae</taxon>
        <taxon>Phyllostomus</taxon>
    </lineage>
</organism>
<proteinExistence type="predicted"/>
<dbReference type="AlphaFoldDB" id="A0A833ZLN6"/>
<dbReference type="Proteomes" id="UP000664940">
    <property type="component" value="Unassembled WGS sequence"/>
</dbReference>
<reference evidence="1 2" key="1">
    <citation type="journal article" date="2020" name="Nature">
        <title>Six reference-quality genomes reveal evolution of bat adaptations.</title>
        <authorList>
            <person name="Jebb D."/>
            <person name="Huang Z."/>
            <person name="Pippel M."/>
            <person name="Hughes G.M."/>
            <person name="Lavrichenko K."/>
            <person name="Devanna P."/>
            <person name="Winkler S."/>
            <person name="Jermiin L.S."/>
            <person name="Skirmuntt E.C."/>
            <person name="Katzourakis A."/>
            <person name="Burkitt-Gray L."/>
            <person name="Ray D.A."/>
            <person name="Sullivan K.A.M."/>
            <person name="Roscito J.G."/>
            <person name="Kirilenko B.M."/>
            <person name="Davalos L.M."/>
            <person name="Corthals A.P."/>
            <person name="Power M.L."/>
            <person name="Jones G."/>
            <person name="Ransome R.D."/>
            <person name="Dechmann D.K.N."/>
            <person name="Locatelli A.G."/>
            <person name="Puechmaille S.J."/>
            <person name="Fedrigo O."/>
            <person name="Jarvis E.D."/>
            <person name="Hiller M."/>
            <person name="Vernes S.C."/>
            <person name="Myers E.W."/>
            <person name="Teeling E.C."/>
        </authorList>
    </citation>
    <scope>NUCLEOTIDE SEQUENCE [LARGE SCALE GENOMIC DNA]</scope>
    <source>
        <strain evidence="1">Bat1K_MPI-CBG_1</strain>
    </source>
</reference>
<accession>A0A833ZLN6</accession>
<sequence>MGVTAPTPPHQAGAQAPAQILREGAKRWSGKSLNFKNRETLLVNTSVPGTKFPSWAGGGIHLMVPQLPLCSCPPSQMGWQCVSRRCCCVWADVQSSPAPRDFEVPQNSSAGRETPSQRCLDTYCFV</sequence>